<evidence type="ECO:0000313" key="8">
    <source>
        <dbReference type="EMBL" id="SDD53529.1"/>
    </source>
</evidence>
<dbReference type="InterPro" id="IPR051473">
    <property type="entry name" value="P2Ox-like"/>
</dbReference>
<keyword evidence="5" id="KW-0560">Oxidoreductase</keyword>
<comment type="cofactor">
    <cofactor evidence="1">
        <name>FAD</name>
        <dbReference type="ChEBI" id="CHEBI:57692"/>
    </cofactor>
</comment>
<dbReference type="Pfam" id="PF00732">
    <property type="entry name" value="GMC_oxred_N"/>
    <property type="match status" value="1"/>
</dbReference>
<evidence type="ECO:0000259" key="6">
    <source>
        <dbReference type="Pfam" id="PF00732"/>
    </source>
</evidence>
<keyword evidence="3" id="KW-0285">Flavoprotein</keyword>
<dbReference type="InterPro" id="IPR007867">
    <property type="entry name" value="GMC_OxRtase_C"/>
</dbReference>
<accession>A0A1G6VIY9</accession>
<dbReference type="OrthoDB" id="9798604at2"/>
<protein>
    <submittedName>
        <fullName evidence="8">Choline dehydrogenase</fullName>
    </submittedName>
</protein>
<dbReference type="RefSeq" id="WP_090591486.1">
    <property type="nucleotide sequence ID" value="NZ_LT629688.1"/>
</dbReference>
<dbReference type="PANTHER" id="PTHR42784:SF1">
    <property type="entry name" value="PYRANOSE 2-OXIDASE"/>
    <property type="match status" value="1"/>
</dbReference>
<sequence>MPAETDHATAASTLYDALVVGSGVSGAIIARSLAERGLHVLVVEAGPGEELSVADYDSYLTRFYSAAAKENNSAYEVNPNAPMPRSPDVRRLQAGHPDSTGYLVQNGPYEMDSVYTRVLGGTTMHWEGKAMRMLPEDFEMRTRFGQGRDWPIGYDDLEPHYRRAERELGVSADVEDQTFYGITFPPDYVFPMHGLPPSYLDSILARDLDGTVIQLEDTACTVSVRPTAQARNSMPNAAYDGGRGYVPVGAVSTHQIDQGDRCQGNINCVPLCPVQAKYNARKTLSIGLRTGRIDILTQTVASKVHVGEDGRISHVDYQAYGSTSSPDHVTGSLRATTYVLAANPVENARLLLASGLPGSSGLVGRNLMDHAYLLTWATLPEIAGTMRGSQCTSGIEDFRSGGFRSRHAAMRVSIHNDGWSWPTGSPYSDLLELVDDGNAYGETLRRRVVDRVSRQLMLSFMIDLPPEPSNRITVDGRYTDALGNLRPVLSYSLPEYTMDAVSASRRVSRRLFQRLGAEDRTHYDPLDPGFVAHQGEGYVVRGGNHWSGTHIMGTSSRDSVVDDHQRSWDHDNLYLVGSGSMPSIGTSNTTLTLAALSFRTADHIASALTTRPSVTIGA</sequence>
<comment type="similarity">
    <text evidence="2">Belongs to the GMC oxidoreductase family.</text>
</comment>
<dbReference type="GO" id="GO:0050660">
    <property type="term" value="F:flavin adenine dinucleotide binding"/>
    <property type="evidence" value="ECO:0007669"/>
    <property type="project" value="InterPro"/>
</dbReference>
<evidence type="ECO:0000313" key="9">
    <source>
        <dbReference type="Proteomes" id="UP000198546"/>
    </source>
</evidence>
<dbReference type="Proteomes" id="UP000198546">
    <property type="component" value="Chromosome i"/>
</dbReference>
<feature type="domain" description="Glucose-methanol-choline oxidoreductase N-terminal" evidence="6">
    <location>
        <begin position="252"/>
        <end position="371"/>
    </location>
</feature>
<gene>
    <name evidence="8" type="ORF">SAMN04489747_1170</name>
</gene>
<dbReference type="PANTHER" id="PTHR42784">
    <property type="entry name" value="PYRANOSE 2-OXIDASE"/>
    <property type="match status" value="1"/>
</dbReference>
<evidence type="ECO:0000256" key="2">
    <source>
        <dbReference type="ARBA" id="ARBA00010790"/>
    </source>
</evidence>
<dbReference type="Pfam" id="PF13450">
    <property type="entry name" value="NAD_binding_8"/>
    <property type="match status" value="1"/>
</dbReference>
<feature type="domain" description="Glucose-methanol-choline oxidoreductase C-terminal" evidence="7">
    <location>
        <begin position="466"/>
        <end position="596"/>
    </location>
</feature>
<keyword evidence="4" id="KW-0274">FAD</keyword>
<evidence type="ECO:0000256" key="1">
    <source>
        <dbReference type="ARBA" id="ARBA00001974"/>
    </source>
</evidence>
<dbReference type="Pfam" id="PF05199">
    <property type="entry name" value="GMC_oxred_C"/>
    <property type="match status" value="1"/>
</dbReference>
<dbReference type="GO" id="GO:0016614">
    <property type="term" value="F:oxidoreductase activity, acting on CH-OH group of donors"/>
    <property type="evidence" value="ECO:0007669"/>
    <property type="project" value="InterPro"/>
</dbReference>
<dbReference type="STRING" id="675864.SAMN04489747_1170"/>
<keyword evidence="9" id="KW-1185">Reference proteome</keyword>
<dbReference type="Gene3D" id="3.50.50.60">
    <property type="entry name" value="FAD/NAD(P)-binding domain"/>
    <property type="match status" value="2"/>
</dbReference>
<dbReference type="InterPro" id="IPR036188">
    <property type="entry name" value="FAD/NAD-bd_sf"/>
</dbReference>
<dbReference type="EMBL" id="LT629688">
    <property type="protein sequence ID" value="SDD53529.1"/>
    <property type="molecule type" value="Genomic_DNA"/>
</dbReference>
<evidence type="ECO:0000256" key="3">
    <source>
        <dbReference type="ARBA" id="ARBA00022630"/>
    </source>
</evidence>
<proteinExistence type="inferred from homology"/>
<name>A0A1G6VIY9_9ACTN</name>
<reference evidence="8 9" key="1">
    <citation type="submission" date="2016-10" db="EMBL/GenBank/DDBJ databases">
        <authorList>
            <person name="de Groot N.N."/>
        </authorList>
    </citation>
    <scope>NUCLEOTIDE SEQUENCE [LARGE SCALE GENOMIC DNA]</scope>
    <source>
        <strain evidence="8 9">MON 2.2</strain>
    </source>
</reference>
<evidence type="ECO:0000259" key="7">
    <source>
        <dbReference type="Pfam" id="PF05199"/>
    </source>
</evidence>
<dbReference type="InterPro" id="IPR000172">
    <property type="entry name" value="GMC_OxRdtase_N"/>
</dbReference>
<organism evidence="8 9">
    <name type="scientific">Auraticoccus monumenti</name>
    <dbReference type="NCBI Taxonomy" id="675864"/>
    <lineage>
        <taxon>Bacteria</taxon>
        <taxon>Bacillati</taxon>
        <taxon>Actinomycetota</taxon>
        <taxon>Actinomycetes</taxon>
        <taxon>Propionibacteriales</taxon>
        <taxon>Propionibacteriaceae</taxon>
        <taxon>Auraticoccus</taxon>
    </lineage>
</organism>
<evidence type="ECO:0000256" key="5">
    <source>
        <dbReference type="ARBA" id="ARBA00023002"/>
    </source>
</evidence>
<dbReference type="AlphaFoldDB" id="A0A1G6VIY9"/>
<dbReference type="SUPFAM" id="SSF51905">
    <property type="entry name" value="FAD/NAD(P)-binding domain"/>
    <property type="match status" value="1"/>
</dbReference>
<evidence type="ECO:0000256" key="4">
    <source>
        <dbReference type="ARBA" id="ARBA00022827"/>
    </source>
</evidence>